<keyword evidence="4 5" id="KW-0472">Membrane</keyword>
<dbReference type="GO" id="GO:0015179">
    <property type="term" value="F:L-amino acid transmembrane transporter activity"/>
    <property type="evidence" value="ECO:0007669"/>
    <property type="project" value="TreeGrafter"/>
</dbReference>
<organism evidence="6">
    <name type="scientific">Anoplophora glabripennis</name>
    <name type="common">Asian longhorn beetle</name>
    <name type="synonym">Anoplophora nobilis</name>
    <dbReference type="NCBI Taxonomy" id="217634"/>
    <lineage>
        <taxon>Eukaryota</taxon>
        <taxon>Metazoa</taxon>
        <taxon>Ecdysozoa</taxon>
        <taxon>Arthropoda</taxon>
        <taxon>Hexapoda</taxon>
        <taxon>Insecta</taxon>
        <taxon>Pterygota</taxon>
        <taxon>Neoptera</taxon>
        <taxon>Endopterygota</taxon>
        <taxon>Coleoptera</taxon>
        <taxon>Polyphaga</taxon>
        <taxon>Cucujiformia</taxon>
        <taxon>Chrysomeloidea</taxon>
        <taxon>Cerambycidae</taxon>
        <taxon>Lamiinae</taxon>
        <taxon>Lamiini</taxon>
        <taxon>Anoplophora</taxon>
    </lineage>
</organism>
<evidence type="ECO:0000256" key="5">
    <source>
        <dbReference type="SAM" id="Phobius"/>
    </source>
</evidence>
<protein>
    <submittedName>
        <fullName evidence="6">B(0,+)-type amino acid transporter</fullName>
    </submittedName>
</protein>
<dbReference type="InterPro" id="IPR050598">
    <property type="entry name" value="AminoAcid_Transporter"/>
</dbReference>
<keyword evidence="3 5" id="KW-1133">Transmembrane helix</keyword>
<dbReference type="PANTHER" id="PTHR11785">
    <property type="entry name" value="AMINO ACID TRANSPORTER"/>
    <property type="match status" value="1"/>
</dbReference>
<proteinExistence type="predicted"/>
<evidence type="ECO:0000256" key="3">
    <source>
        <dbReference type="ARBA" id="ARBA00022989"/>
    </source>
</evidence>
<dbReference type="AlphaFoldDB" id="V5GPI5"/>
<accession>V5GPI5</accession>
<dbReference type="EMBL" id="GALX01002442">
    <property type="protein sequence ID" value="JAB66024.1"/>
    <property type="molecule type" value="Transcribed_RNA"/>
</dbReference>
<keyword evidence="2 5" id="KW-0812">Transmembrane</keyword>
<dbReference type="PANTHER" id="PTHR11785:SF512">
    <property type="entry name" value="SOBREMESA, ISOFORM B"/>
    <property type="match status" value="1"/>
</dbReference>
<evidence type="ECO:0000256" key="1">
    <source>
        <dbReference type="ARBA" id="ARBA00004141"/>
    </source>
</evidence>
<evidence type="ECO:0000256" key="2">
    <source>
        <dbReference type="ARBA" id="ARBA00022692"/>
    </source>
</evidence>
<feature type="transmembrane region" description="Helical" evidence="5">
    <location>
        <begin position="90"/>
        <end position="110"/>
    </location>
</feature>
<reference evidence="6" key="1">
    <citation type="submission" date="2013-07" db="EMBL/GenBank/DDBJ databases">
        <title>Midgut Transcriptome Profiling of Anoplphora glabripennis, a Lignocellulose Degrading, Wood-Boring Cerambycid.</title>
        <authorList>
            <person name="Scully E.D."/>
            <person name="Hoover K."/>
            <person name="Carlson J.E."/>
            <person name="Tien M."/>
            <person name="Geib S.M."/>
        </authorList>
    </citation>
    <scope>NUCLEOTIDE SEQUENCE</scope>
</reference>
<dbReference type="Pfam" id="PF13520">
    <property type="entry name" value="AA_permease_2"/>
    <property type="match status" value="1"/>
</dbReference>
<feature type="transmembrane region" description="Helical" evidence="5">
    <location>
        <begin position="122"/>
        <end position="144"/>
    </location>
</feature>
<dbReference type="Gene3D" id="1.20.1740.10">
    <property type="entry name" value="Amino acid/polyamine transporter I"/>
    <property type="match status" value="1"/>
</dbReference>
<evidence type="ECO:0000256" key="4">
    <source>
        <dbReference type="ARBA" id="ARBA00023136"/>
    </source>
</evidence>
<gene>
    <name evidence="6" type="primary">BAT1</name>
</gene>
<name>V5GPI5_ANOGL</name>
<evidence type="ECO:0000313" key="6">
    <source>
        <dbReference type="EMBL" id="JAB66024.1"/>
    </source>
</evidence>
<comment type="subcellular location">
    <subcellularLocation>
        <location evidence="1">Membrane</location>
        <topology evidence="1">Multi-pass membrane protein</topology>
    </subcellularLocation>
</comment>
<dbReference type="GO" id="GO:0016020">
    <property type="term" value="C:membrane"/>
    <property type="evidence" value="ECO:0007669"/>
    <property type="project" value="UniProtKB-SubCell"/>
</dbReference>
<sequence length="221" mass="22686">MYNDEYSHSKQIICGNNNASSKDGVQWRGSRTSNGHCNGAGCGLGGFGGAGDGEGGGGGNGTEGSAAAGPDQLERASSIENDTIHLKRRVGLISGVALIVGTMIGSGIFVSPSGLLERTGSIGMSFVIWMACGLLSLLGALAYAELGTMNTSSGAEYAYFMDAFGAPPAFLFSWASTLVLKPSQMAIICLSFGKYAVEAFVTECEPSDIVVKMVALLAMGK</sequence>
<dbReference type="InterPro" id="IPR002293">
    <property type="entry name" value="AA/rel_permease1"/>
</dbReference>